<dbReference type="PANTHER" id="PTHR12304">
    <property type="entry name" value="INOSINE-URIDINE PREFERRING NUCLEOSIDE HYDROLASE"/>
    <property type="match status" value="1"/>
</dbReference>
<dbReference type="EC" id="3.2.-.-" evidence="4"/>
<dbReference type="Pfam" id="PF01156">
    <property type="entry name" value="IU_nuc_hydro"/>
    <property type="match status" value="1"/>
</dbReference>
<dbReference type="GO" id="GO:0008477">
    <property type="term" value="F:purine nucleosidase activity"/>
    <property type="evidence" value="ECO:0007669"/>
    <property type="project" value="TreeGrafter"/>
</dbReference>
<name>A0A5P9QDK8_9MICO</name>
<dbReference type="GO" id="GO:0045437">
    <property type="term" value="F:uridine nucleosidase activity"/>
    <property type="evidence" value="ECO:0007669"/>
    <property type="project" value="UniProtKB-ARBA"/>
</dbReference>
<organism evidence="4 5">
    <name type="scientific">Luteimicrobium xylanilyticum</name>
    <dbReference type="NCBI Taxonomy" id="1133546"/>
    <lineage>
        <taxon>Bacteria</taxon>
        <taxon>Bacillati</taxon>
        <taxon>Actinomycetota</taxon>
        <taxon>Actinomycetes</taxon>
        <taxon>Micrococcales</taxon>
        <taxon>Luteimicrobium</taxon>
    </lineage>
</organism>
<protein>
    <submittedName>
        <fullName evidence="4">Inosine-uridine preferring nucleoside hydrolase</fullName>
        <ecNumber evidence="4">3.2.-.-</ecNumber>
    </submittedName>
</protein>
<dbReference type="InterPro" id="IPR015910">
    <property type="entry name" value="I/U_nuclsd_hydro_CS"/>
</dbReference>
<dbReference type="InterPro" id="IPR023186">
    <property type="entry name" value="IUNH"/>
</dbReference>
<reference evidence="4 5" key="1">
    <citation type="submission" date="2019-10" db="EMBL/GenBank/DDBJ databases">
        <title>Genome sequence of Luteimicrobium xylanilyticum HY-24.</title>
        <authorList>
            <person name="Kim D.Y."/>
            <person name="Park H.-Y."/>
        </authorList>
    </citation>
    <scope>NUCLEOTIDE SEQUENCE [LARGE SCALE GENOMIC DNA]</scope>
    <source>
        <strain evidence="4 5">HY-24</strain>
    </source>
</reference>
<dbReference type="PANTHER" id="PTHR12304:SF4">
    <property type="entry name" value="URIDINE NUCLEOSIDASE"/>
    <property type="match status" value="1"/>
</dbReference>
<evidence type="ECO:0000256" key="1">
    <source>
        <dbReference type="ARBA" id="ARBA00022801"/>
    </source>
</evidence>
<dbReference type="AlphaFoldDB" id="A0A5P9QDK8"/>
<dbReference type="InterPro" id="IPR036452">
    <property type="entry name" value="Ribo_hydro-like"/>
</dbReference>
<gene>
    <name evidence="4" type="primary">rihC</name>
    <name evidence="4" type="ORF">KDY119_02864</name>
</gene>
<dbReference type="InterPro" id="IPR001910">
    <property type="entry name" value="Inosine/uridine_hydrolase_dom"/>
</dbReference>
<evidence type="ECO:0000256" key="2">
    <source>
        <dbReference type="ARBA" id="ARBA00023295"/>
    </source>
</evidence>
<dbReference type="Gene3D" id="3.90.245.10">
    <property type="entry name" value="Ribonucleoside hydrolase-like"/>
    <property type="match status" value="1"/>
</dbReference>
<dbReference type="EMBL" id="CP045529">
    <property type="protein sequence ID" value="QFU99336.1"/>
    <property type="molecule type" value="Genomic_DNA"/>
</dbReference>
<dbReference type="Proteomes" id="UP000326702">
    <property type="component" value="Chromosome"/>
</dbReference>
<keyword evidence="2 4" id="KW-0326">Glycosidase</keyword>
<sequence length="322" mass="33944">MPTRLVLDCDTGTDDAVAIMAAVGHPDLDLLAVTTVNGNVPLPRVTENTLRALDVVGAPVPVHAGAPRPLLRPDFPIPRDELNGRDPDFQPASLDLPPARSRVASHEAVRFLVDFFRDDAHDDVTLVATAPLTNVALALSVAPDLRDRIPRLVLMGGGVAGGNVTAAAEFNLWVDPEAARIVLEAGIRDVTILPLDATQSVPLTLADCDALDALGTPGAVAAARLVRHRIEHDPDEERAAAFGPCAPVHDALCVAALVDPGVVTESVTCPVTVETSSDRTLGALLLDRRSWTTDPPNATVALRADRDRYLAFLTDALGGRAV</sequence>
<feature type="domain" description="Inosine/uridine-preferring nucleoside hydrolase" evidence="3">
    <location>
        <begin position="5"/>
        <end position="310"/>
    </location>
</feature>
<dbReference type="RefSeq" id="WP_036947158.1">
    <property type="nucleotide sequence ID" value="NZ_BAABIH010000008.1"/>
</dbReference>
<evidence type="ECO:0000313" key="5">
    <source>
        <dbReference type="Proteomes" id="UP000326702"/>
    </source>
</evidence>
<dbReference type="GO" id="GO:0005829">
    <property type="term" value="C:cytosol"/>
    <property type="evidence" value="ECO:0007669"/>
    <property type="project" value="TreeGrafter"/>
</dbReference>
<evidence type="ECO:0000313" key="4">
    <source>
        <dbReference type="EMBL" id="QFU99336.1"/>
    </source>
</evidence>
<dbReference type="PROSITE" id="PS01247">
    <property type="entry name" value="IUNH"/>
    <property type="match status" value="1"/>
</dbReference>
<dbReference type="SUPFAM" id="SSF53590">
    <property type="entry name" value="Nucleoside hydrolase"/>
    <property type="match status" value="1"/>
</dbReference>
<evidence type="ECO:0000259" key="3">
    <source>
        <dbReference type="Pfam" id="PF01156"/>
    </source>
</evidence>
<dbReference type="OrthoDB" id="9797882at2"/>
<accession>A0A5P9QDK8</accession>
<keyword evidence="5" id="KW-1185">Reference proteome</keyword>
<dbReference type="KEGG" id="lxl:KDY119_02864"/>
<keyword evidence="1 4" id="KW-0378">Hydrolase</keyword>
<proteinExistence type="predicted"/>
<dbReference type="GO" id="GO:0006152">
    <property type="term" value="P:purine nucleoside catabolic process"/>
    <property type="evidence" value="ECO:0007669"/>
    <property type="project" value="TreeGrafter"/>
</dbReference>